<feature type="region of interest" description="Disordered" evidence="4">
    <location>
        <begin position="1"/>
        <end position="41"/>
    </location>
</feature>
<dbReference type="Gene3D" id="1.25.40.10">
    <property type="entry name" value="Tetratricopeptide repeat domain"/>
    <property type="match status" value="3"/>
</dbReference>
<feature type="domain" description="Cyclin C-terminal" evidence="5">
    <location>
        <begin position="1170"/>
        <end position="1238"/>
    </location>
</feature>
<keyword evidence="8" id="KW-1185">Reference proteome</keyword>
<comment type="similarity">
    <text evidence="1">Belongs to the PPR family. P subfamily.</text>
</comment>
<feature type="repeat" description="PPR" evidence="3">
    <location>
        <begin position="492"/>
        <end position="526"/>
    </location>
</feature>
<protein>
    <recommendedName>
        <fullName evidence="9">Pentacotripeptide-repeat region of PRORP domain-containing protein</fullName>
    </recommendedName>
</protein>
<dbReference type="InterPro" id="IPR011990">
    <property type="entry name" value="TPR-like_helical_dom_sf"/>
</dbReference>
<evidence type="ECO:0008006" key="9">
    <source>
        <dbReference type="Google" id="ProtNLM"/>
    </source>
</evidence>
<comment type="caution">
    <text evidence="7">The sequence shown here is derived from an EMBL/GenBank/DDBJ whole genome shotgun (WGS) entry which is preliminary data.</text>
</comment>
<feature type="repeat" description="PPR" evidence="3">
    <location>
        <begin position="562"/>
        <end position="596"/>
    </location>
</feature>
<dbReference type="Pfam" id="PF02984">
    <property type="entry name" value="Cyclin_C"/>
    <property type="match status" value="1"/>
</dbReference>
<feature type="domain" description="PROP1-like PPR" evidence="6">
    <location>
        <begin position="429"/>
        <end position="589"/>
    </location>
</feature>
<dbReference type="Pfam" id="PF13812">
    <property type="entry name" value="PPR_3"/>
    <property type="match status" value="1"/>
</dbReference>
<gene>
    <name evidence="7" type="ORF">HXX76_003227</name>
</gene>
<dbReference type="InterPro" id="IPR033443">
    <property type="entry name" value="PROP1-like_PPR_dom"/>
</dbReference>
<evidence type="ECO:0000313" key="8">
    <source>
        <dbReference type="Proteomes" id="UP000650467"/>
    </source>
</evidence>
<dbReference type="OrthoDB" id="42736at2759"/>
<proteinExistence type="inferred from homology"/>
<evidence type="ECO:0000313" key="7">
    <source>
        <dbReference type="EMBL" id="KAG2441607.1"/>
    </source>
</evidence>
<feature type="region of interest" description="Disordered" evidence="4">
    <location>
        <begin position="743"/>
        <end position="770"/>
    </location>
</feature>
<organism evidence="7 8">
    <name type="scientific">Chlamydomonas incerta</name>
    <dbReference type="NCBI Taxonomy" id="51695"/>
    <lineage>
        <taxon>Eukaryota</taxon>
        <taxon>Viridiplantae</taxon>
        <taxon>Chlorophyta</taxon>
        <taxon>core chlorophytes</taxon>
        <taxon>Chlorophyceae</taxon>
        <taxon>CS clade</taxon>
        <taxon>Chlamydomonadales</taxon>
        <taxon>Chlamydomonadaceae</taxon>
        <taxon>Chlamydomonas</taxon>
    </lineage>
</organism>
<dbReference type="EMBL" id="JAEHOC010000005">
    <property type="protein sequence ID" value="KAG2441607.1"/>
    <property type="molecule type" value="Genomic_DNA"/>
</dbReference>
<feature type="compositionally biased region" description="Low complexity" evidence="4">
    <location>
        <begin position="182"/>
        <end position="213"/>
    </location>
</feature>
<feature type="compositionally biased region" description="Gly residues" evidence="4">
    <location>
        <begin position="242"/>
        <end position="275"/>
    </location>
</feature>
<keyword evidence="2" id="KW-0677">Repeat</keyword>
<sequence length="1311" mass="131928">MWQSGQVSSQNTSQRTPGSLQHGAHLPQSAGEHGVLGTSPAGLGGQLQGWRILPAGGSAAPAASQQFATAGGLLLQAQYLPVAVSLPPGLSSAGLQQQQPTLLSPAQYSLGTAAVQTLPQAVQPQQWASAQTQPSAWAISHSPPAAQQQQLAQQHQHSQLSHATAQLQLQQHLHLHTHAHPQLHQQQLQLPQQQQHQQQQLVHPPGLALAPQPGGRGWGGQHLPYGRTDALAANTDARSSGGRDGAAGGGTGGGGAGGMGYGQGRGGRGGRGGGHTGGAGGAGGYGAGGGRYGRGSGGGGSWRGGYGSAGGSSAGSVRGGYGGGGGGYGGGYGGGGGGGSSGVSGPHVDALIHQLFMSVRQLPRGQPAHEAVASRMGGLDGRSVAALMKQLSTNGLAGAAWEIFDWLRGLDHGHELDRLLDVYLFTAMISLCSSNRRDLDVALSLSREMVARGVPRNVHTFSALMNVCIKAGQHQAALDVWRELQEAGCRPNVVTYNTLIDVYGKTGQWAEALKVLARMKEEGMEPVTRTYNTLMIACNSSNQWHEALSVYAQLVAAGQAPNTTTYNALITAYSKAGRLEKVMETLREMEAAGCERTVITYSALISACERDGQWELALQMFGQMLREGCNPNIITYNSLITALAAGAQWERAADVFNQLQRQGCEPDVVTYTALINAYEKGGQWRRALQAFKRLLQQGCRTDHVVFAAIADALWDSGTASAHARAARIFRAAVASGAIKPVTAAPPPSASSGATSTAGTTSTNSSGAVPVAGAGGVPPAAAEAGGAAGASGSGSAAGAGAGSLEPLQEVHLGAMASGSCVAAFMCFLAEQRDRAIEGGPEALPPRVVLRFARARGGRDGGSLLPLRDALQAWLAARGAPFKLAQDFGPVAAQRLEALGPDLAAWLFSDAAALELLPFAAGGAGAPEGGAAGGGTQALVQAALEGVDEENSRDAALEADCRDAFAEVRAFEATHCLSVAAMGPAYLARRRELTANLLDVHEAVVAAAAGGAAGGAGGGGSAGGVGGAGAGGPGGAGGGGGALPLPRVAVHDAVLLLDRFMSSGPALQDNLLTMASVTALRMLASAEHAAEHAAAAGHAGAAAAAEAAEAALDGLLAAVTGLPTLGFQSMEVNVRSALAGDTAAISAGRCVRLYLRRLGATPEAAGEAELMELLDAALLDGEFLNYRPSATAAAALYAHRLRRGDTPPWPAAAAALTGYADLDHPELAAAVGAVQRLLMEMSSSAAYAASSRGAGAGARSSADVGAGAGARAQPAPAASPDGATGGDEALGPEAAAASSEAGDAGNGGTVAAQ</sequence>
<dbReference type="PANTHER" id="PTHR47447:SF17">
    <property type="entry name" value="OS12G0638900 PROTEIN"/>
    <property type="match status" value="1"/>
</dbReference>
<dbReference type="InterPro" id="IPR004367">
    <property type="entry name" value="Cyclin_C-dom"/>
</dbReference>
<feature type="region of interest" description="Disordered" evidence="4">
    <location>
        <begin position="1256"/>
        <end position="1311"/>
    </location>
</feature>
<feature type="compositionally biased region" description="Gly residues" evidence="4">
    <location>
        <begin position="1302"/>
        <end position="1311"/>
    </location>
</feature>
<evidence type="ECO:0000256" key="3">
    <source>
        <dbReference type="PROSITE-ProRule" id="PRU00708"/>
    </source>
</evidence>
<dbReference type="InterPro" id="IPR002885">
    <property type="entry name" value="PPR_rpt"/>
</dbReference>
<feature type="compositionally biased region" description="Low complexity" evidence="4">
    <location>
        <begin position="749"/>
        <end position="770"/>
    </location>
</feature>
<evidence type="ECO:0000256" key="1">
    <source>
        <dbReference type="ARBA" id="ARBA00007626"/>
    </source>
</evidence>
<dbReference type="NCBIfam" id="TIGR00756">
    <property type="entry name" value="PPR"/>
    <property type="match status" value="7"/>
</dbReference>
<feature type="compositionally biased region" description="Polar residues" evidence="4">
    <location>
        <begin position="126"/>
        <end position="135"/>
    </location>
</feature>
<feature type="repeat" description="PPR" evidence="3">
    <location>
        <begin position="597"/>
        <end position="631"/>
    </location>
</feature>
<dbReference type="SUPFAM" id="SSF47954">
    <property type="entry name" value="Cyclin-like"/>
    <property type="match status" value="1"/>
</dbReference>
<dbReference type="InterPro" id="IPR036915">
    <property type="entry name" value="Cyclin-like_sf"/>
</dbReference>
<dbReference type="SUPFAM" id="SSF48452">
    <property type="entry name" value="TPR-like"/>
    <property type="match status" value="2"/>
</dbReference>
<feature type="region of interest" description="Disordered" evidence="4">
    <location>
        <begin position="179"/>
        <end position="275"/>
    </location>
</feature>
<feature type="compositionally biased region" description="Low complexity" evidence="4">
    <location>
        <begin position="1256"/>
        <end position="1301"/>
    </location>
</feature>
<feature type="repeat" description="PPR" evidence="3">
    <location>
        <begin position="421"/>
        <end position="456"/>
    </location>
</feature>
<dbReference type="Pfam" id="PF17177">
    <property type="entry name" value="PPR_long"/>
    <property type="match status" value="1"/>
</dbReference>
<feature type="repeat" description="PPR" evidence="3">
    <location>
        <begin position="527"/>
        <end position="561"/>
    </location>
</feature>
<evidence type="ECO:0000259" key="5">
    <source>
        <dbReference type="Pfam" id="PF02984"/>
    </source>
</evidence>
<dbReference type="Proteomes" id="UP000650467">
    <property type="component" value="Unassembled WGS sequence"/>
</dbReference>
<evidence type="ECO:0000256" key="2">
    <source>
        <dbReference type="ARBA" id="ARBA00022737"/>
    </source>
</evidence>
<reference evidence="7" key="1">
    <citation type="journal article" date="2020" name="bioRxiv">
        <title>Comparative genomics of Chlamydomonas.</title>
        <authorList>
            <person name="Craig R.J."/>
            <person name="Hasan A.R."/>
            <person name="Ness R.W."/>
            <person name="Keightley P.D."/>
        </authorList>
    </citation>
    <scope>NUCLEOTIDE SEQUENCE</scope>
    <source>
        <strain evidence="7">SAG 7.73</strain>
    </source>
</reference>
<name>A0A835T9W1_CHLIN</name>
<feature type="compositionally biased region" description="Low complexity" evidence="4">
    <location>
        <begin position="140"/>
        <end position="163"/>
    </location>
</feature>
<feature type="repeat" description="PPR" evidence="3">
    <location>
        <begin position="457"/>
        <end position="491"/>
    </location>
</feature>
<feature type="repeat" description="PPR" evidence="3">
    <location>
        <begin position="667"/>
        <end position="701"/>
    </location>
</feature>
<feature type="region of interest" description="Disordered" evidence="4">
    <location>
        <begin position="126"/>
        <end position="163"/>
    </location>
</feature>
<dbReference type="Pfam" id="PF13041">
    <property type="entry name" value="PPR_2"/>
    <property type="match status" value="1"/>
</dbReference>
<accession>A0A835T9W1</accession>
<evidence type="ECO:0000256" key="4">
    <source>
        <dbReference type="SAM" id="MobiDB-lite"/>
    </source>
</evidence>
<dbReference type="Gene3D" id="1.10.472.10">
    <property type="entry name" value="Cyclin-like"/>
    <property type="match status" value="1"/>
</dbReference>
<dbReference type="PROSITE" id="PS51375">
    <property type="entry name" value="PPR"/>
    <property type="match status" value="8"/>
</dbReference>
<feature type="compositionally biased region" description="Polar residues" evidence="4">
    <location>
        <begin position="1"/>
        <end position="19"/>
    </location>
</feature>
<dbReference type="PANTHER" id="PTHR47447">
    <property type="entry name" value="OS03G0856100 PROTEIN"/>
    <property type="match status" value="1"/>
</dbReference>
<evidence type="ECO:0000259" key="6">
    <source>
        <dbReference type="Pfam" id="PF17177"/>
    </source>
</evidence>
<feature type="repeat" description="PPR" evidence="3">
    <location>
        <begin position="632"/>
        <end position="666"/>
    </location>
</feature>